<comment type="caution">
    <text evidence="2">The sequence shown here is derived from an EMBL/GenBank/DDBJ whole genome shotgun (WGS) entry which is preliminary data.</text>
</comment>
<protein>
    <submittedName>
        <fullName evidence="2">Uncharacterized protein</fullName>
    </submittedName>
</protein>
<dbReference type="EMBL" id="JARJCM010000223">
    <property type="protein sequence ID" value="KAJ7021808.1"/>
    <property type="molecule type" value="Genomic_DNA"/>
</dbReference>
<proteinExistence type="predicted"/>
<feature type="compositionally biased region" description="Low complexity" evidence="1">
    <location>
        <begin position="131"/>
        <end position="143"/>
    </location>
</feature>
<gene>
    <name evidence="2" type="ORF">C8F04DRAFT_1195123</name>
</gene>
<sequence length="160" mass="17458">MLSPATKPNVDTDLATRSPTVHESGCGVFTDFFPLNLGLQFNSNEPEDRRPAVNLTLAYNTVDPHSTRFDEPLGSNWISKHNDENGNLERIGPNSEQTSRFLDRDAVLLFTEKPAFEINSPAERDMTSTQLSASAANSLGSSSFKQNSSIAHFGFPSPGV</sequence>
<dbReference type="AlphaFoldDB" id="A0AAD6S616"/>
<name>A0AAD6S616_9AGAR</name>
<feature type="region of interest" description="Disordered" evidence="1">
    <location>
        <begin position="1"/>
        <end position="20"/>
    </location>
</feature>
<accession>A0AAD6S616</accession>
<dbReference type="Proteomes" id="UP001218188">
    <property type="component" value="Unassembled WGS sequence"/>
</dbReference>
<feature type="region of interest" description="Disordered" evidence="1">
    <location>
        <begin position="119"/>
        <end position="160"/>
    </location>
</feature>
<organism evidence="2 3">
    <name type="scientific">Mycena alexandri</name>
    <dbReference type="NCBI Taxonomy" id="1745969"/>
    <lineage>
        <taxon>Eukaryota</taxon>
        <taxon>Fungi</taxon>
        <taxon>Dikarya</taxon>
        <taxon>Basidiomycota</taxon>
        <taxon>Agaricomycotina</taxon>
        <taxon>Agaricomycetes</taxon>
        <taxon>Agaricomycetidae</taxon>
        <taxon>Agaricales</taxon>
        <taxon>Marasmiineae</taxon>
        <taxon>Mycenaceae</taxon>
        <taxon>Mycena</taxon>
    </lineage>
</organism>
<evidence type="ECO:0000256" key="1">
    <source>
        <dbReference type="SAM" id="MobiDB-lite"/>
    </source>
</evidence>
<reference evidence="2" key="1">
    <citation type="submission" date="2023-03" db="EMBL/GenBank/DDBJ databases">
        <title>Massive genome expansion in bonnet fungi (Mycena s.s.) driven by repeated elements and novel gene families across ecological guilds.</title>
        <authorList>
            <consortium name="Lawrence Berkeley National Laboratory"/>
            <person name="Harder C.B."/>
            <person name="Miyauchi S."/>
            <person name="Viragh M."/>
            <person name="Kuo A."/>
            <person name="Thoen E."/>
            <person name="Andreopoulos B."/>
            <person name="Lu D."/>
            <person name="Skrede I."/>
            <person name="Drula E."/>
            <person name="Henrissat B."/>
            <person name="Morin E."/>
            <person name="Kohler A."/>
            <person name="Barry K."/>
            <person name="LaButti K."/>
            <person name="Morin E."/>
            <person name="Salamov A."/>
            <person name="Lipzen A."/>
            <person name="Mereny Z."/>
            <person name="Hegedus B."/>
            <person name="Baldrian P."/>
            <person name="Stursova M."/>
            <person name="Weitz H."/>
            <person name="Taylor A."/>
            <person name="Grigoriev I.V."/>
            <person name="Nagy L.G."/>
            <person name="Martin F."/>
            <person name="Kauserud H."/>
        </authorList>
    </citation>
    <scope>NUCLEOTIDE SEQUENCE</scope>
    <source>
        <strain evidence="2">CBHHK200</strain>
    </source>
</reference>
<keyword evidence="3" id="KW-1185">Reference proteome</keyword>
<evidence type="ECO:0000313" key="2">
    <source>
        <dbReference type="EMBL" id="KAJ7021808.1"/>
    </source>
</evidence>
<evidence type="ECO:0000313" key="3">
    <source>
        <dbReference type="Proteomes" id="UP001218188"/>
    </source>
</evidence>